<dbReference type="InterPro" id="IPR029753">
    <property type="entry name" value="D-isomer_DH_CS"/>
</dbReference>
<accession>A0A943UZZ3</accession>
<evidence type="ECO:0000313" key="6">
    <source>
        <dbReference type="Proteomes" id="UP000727506"/>
    </source>
</evidence>
<comment type="similarity">
    <text evidence="1">Belongs to the D-isomer specific 2-hydroxyacid dehydrogenase family.</text>
</comment>
<keyword evidence="2" id="KW-0560">Oxidoreductase</keyword>
<dbReference type="Proteomes" id="UP000727506">
    <property type="component" value="Unassembled WGS sequence"/>
</dbReference>
<dbReference type="InterPro" id="IPR006140">
    <property type="entry name" value="D-isomer_DH_NAD-bd"/>
</dbReference>
<feature type="domain" description="D-isomer specific 2-hydroxyacid dehydrogenase NAD-binding" evidence="4">
    <location>
        <begin position="109"/>
        <end position="285"/>
    </location>
</feature>
<keyword evidence="3" id="KW-0520">NAD</keyword>
<protein>
    <submittedName>
        <fullName evidence="5">C-terminal binding protein</fullName>
    </submittedName>
</protein>
<dbReference type="PANTHER" id="PTHR43761:SF1">
    <property type="entry name" value="D-ISOMER SPECIFIC 2-HYDROXYACID DEHYDROGENASE CATALYTIC DOMAIN-CONTAINING PROTEIN-RELATED"/>
    <property type="match status" value="1"/>
</dbReference>
<organism evidence="5 6">
    <name type="scientific">Slackia piriformis</name>
    <dbReference type="NCBI Taxonomy" id="626934"/>
    <lineage>
        <taxon>Bacteria</taxon>
        <taxon>Bacillati</taxon>
        <taxon>Actinomycetota</taxon>
        <taxon>Coriobacteriia</taxon>
        <taxon>Eggerthellales</taxon>
        <taxon>Eggerthellaceae</taxon>
        <taxon>Slackia</taxon>
    </lineage>
</organism>
<comment type="caution">
    <text evidence="5">The sequence shown here is derived from an EMBL/GenBank/DDBJ whole genome shotgun (WGS) entry which is preliminary data.</text>
</comment>
<evidence type="ECO:0000259" key="4">
    <source>
        <dbReference type="Pfam" id="PF02826"/>
    </source>
</evidence>
<dbReference type="GO" id="GO:0051287">
    <property type="term" value="F:NAD binding"/>
    <property type="evidence" value="ECO:0007669"/>
    <property type="project" value="InterPro"/>
</dbReference>
<proteinExistence type="inferred from homology"/>
<evidence type="ECO:0000256" key="3">
    <source>
        <dbReference type="ARBA" id="ARBA00023027"/>
    </source>
</evidence>
<dbReference type="Gene3D" id="3.40.50.720">
    <property type="entry name" value="NAD(P)-binding Rossmann-like Domain"/>
    <property type="match status" value="2"/>
</dbReference>
<evidence type="ECO:0000313" key="5">
    <source>
        <dbReference type="EMBL" id="MBS6941125.1"/>
    </source>
</evidence>
<gene>
    <name evidence="5" type="ORF">KH142_06565</name>
</gene>
<dbReference type="GO" id="GO:0016616">
    <property type="term" value="F:oxidoreductase activity, acting on the CH-OH group of donors, NAD or NADP as acceptor"/>
    <property type="evidence" value="ECO:0007669"/>
    <property type="project" value="InterPro"/>
</dbReference>
<sequence>MATVAIVGFDFAEADIERRMCENEGYTVRLLDGRAPAFIAEHAAGAEAIISSYGVFTAEVFAALAPALRVVSRTGTGYDEIDVAAASKHGVAVCTVPGYGTEVVSDHAVMLALACLRRVNEQDAAIRRGVWDYAATRPLGQASGRRFGIVGMGAIGRATARKAAGLGFEAVCWSRSLRPGSRTPEGYKALAFDELMATSDVVSLHTALTPETFHLVDERALGLMKHGAIVVNTSRGAVVDTAALARALNEGRLWGAGIDVFEGEPVSADDPLLSAPHTVLTPHAAY</sequence>
<evidence type="ECO:0000256" key="2">
    <source>
        <dbReference type="ARBA" id="ARBA00023002"/>
    </source>
</evidence>
<dbReference type="InterPro" id="IPR043322">
    <property type="entry name" value="CtBP"/>
</dbReference>
<dbReference type="CDD" id="cd05299">
    <property type="entry name" value="CtBP_dh"/>
    <property type="match status" value="1"/>
</dbReference>
<name>A0A943UZZ3_9ACTN</name>
<dbReference type="InterPro" id="IPR050418">
    <property type="entry name" value="D-iso_2-hydroxyacid_DH_PdxB"/>
</dbReference>
<evidence type="ECO:0000256" key="1">
    <source>
        <dbReference type="ARBA" id="ARBA00005854"/>
    </source>
</evidence>
<dbReference type="AlphaFoldDB" id="A0A943UZZ3"/>
<reference evidence="5" key="1">
    <citation type="submission" date="2021-02" db="EMBL/GenBank/DDBJ databases">
        <title>Infant gut strain persistence is associated with maternal origin, phylogeny, and functional potential including surface adhesion and iron acquisition.</title>
        <authorList>
            <person name="Lou Y.C."/>
        </authorList>
    </citation>
    <scope>NUCLEOTIDE SEQUENCE</scope>
    <source>
        <strain evidence="5">L2_039_000G1_dasL2_039_000G1_concoct_11</strain>
    </source>
</reference>
<dbReference type="Pfam" id="PF02826">
    <property type="entry name" value="2-Hacid_dh_C"/>
    <property type="match status" value="1"/>
</dbReference>
<dbReference type="SUPFAM" id="SSF52283">
    <property type="entry name" value="Formate/glycerate dehydrogenase catalytic domain-like"/>
    <property type="match status" value="1"/>
</dbReference>
<dbReference type="InterPro" id="IPR036291">
    <property type="entry name" value="NAD(P)-bd_dom_sf"/>
</dbReference>
<dbReference type="EMBL" id="JAGZSV010000119">
    <property type="protein sequence ID" value="MBS6941125.1"/>
    <property type="molecule type" value="Genomic_DNA"/>
</dbReference>
<dbReference type="GO" id="GO:0003714">
    <property type="term" value="F:transcription corepressor activity"/>
    <property type="evidence" value="ECO:0007669"/>
    <property type="project" value="InterPro"/>
</dbReference>
<dbReference type="FunFam" id="3.40.50.720:FF:000203">
    <property type="entry name" value="D-3-phosphoglycerate dehydrogenase (SerA)"/>
    <property type="match status" value="1"/>
</dbReference>
<dbReference type="PANTHER" id="PTHR43761">
    <property type="entry name" value="D-ISOMER SPECIFIC 2-HYDROXYACID DEHYDROGENASE FAMILY PROTEIN (AFU_ORTHOLOGUE AFUA_1G13630)"/>
    <property type="match status" value="1"/>
</dbReference>
<dbReference type="SUPFAM" id="SSF51735">
    <property type="entry name" value="NAD(P)-binding Rossmann-fold domains"/>
    <property type="match status" value="1"/>
</dbReference>
<dbReference type="PROSITE" id="PS00671">
    <property type="entry name" value="D_2_HYDROXYACID_DH_3"/>
    <property type="match status" value="1"/>
</dbReference>